<dbReference type="Proteomes" id="UP001148737">
    <property type="component" value="Unassembled WGS sequence"/>
</dbReference>
<accession>A0ACC1R1X4</accession>
<evidence type="ECO:0000313" key="1">
    <source>
        <dbReference type="EMBL" id="KAJ3497102.1"/>
    </source>
</evidence>
<proteinExistence type="predicted"/>
<reference evidence="1" key="1">
    <citation type="submission" date="2022-07" db="EMBL/GenBank/DDBJ databases">
        <title>Genome Sequence of Lecanicillium saksenae.</title>
        <authorList>
            <person name="Buettner E."/>
        </authorList>
    </citation>
    <scope>NUCLEOTIDE SEQUENCE</scope>
    <source>
        <strain evidence="1">VT-O1</strain>
    </source>
</reference>
<keyword evidence="2" id="KW-1185">Reference proteome</keyword>
<evidence type="ECO:0000313" key="2">
    <source>
        <dbReference type="Proteomes" id="UP001148737"/>
    </source>
</evidence>
<dbReference type="EMBL" id="JANAKD010000138">
    <property type="protein sequence ID" value="KAJ3497102.1"/>
    <property type="molecule type" value="Genomic_DNA"/>
</dbReference>
<protein>
    <submittedName>
        <fullName evidence="1">Uncharacterized protein</fullName>
    </submittedName>
</protein>
<name>A0ACC1R1X4_9HYPO</name>
<gene>
    <name evidence="1" type="ORF">NLG97_g2157</name>
</gene>
<organism evidence="1 2">
    <name type="scientific">Lecanicillium saksenae</name>
    <dbReference type="NCBI Taxonomy" id="468837"/>
    <lineage>
        <taxon>Eukaryota</taxon>
        <taxon>Fungi</taxon>
        <taxon>Dikarya</taxon>
        <taxon>Ascomycota</taxon>
        <taxon>Pezizomycotina</taxon>
        <taxon>Sordariomycetes</taxon>
        <taxon>Hypocreomycetidae</taxon>
        <taxon>Hypocreales</taxon>
        <taxon>Cordycipitaceae</taxon>
        <taxon>Lecanicillium</taxon>
    </lineage>
</organism>
<comment type="caution">
    <text evidence="1">The sequence shown here is derived from an EMBL/GenBank/DDBJ whole genome shotgun (WGS) entry which is preliminary data.</text>
</comment>
<sequence length="75" mass="8872">MRLWVRRLFPVWGFEMPPRVHGVLILRRGARWVKVREERLGDGVELERRHGKLLVGAVARPILHGSYFFLGQFHI</sequence>